<evidence type="ECO:0000256" key="1">
    <source>
        <dbReference type="ARBA" id="ARBA00023231"/>
    </source>
</evidence>
<reference evidence="5 6" key="1">
    <citation type="submission" date="2016-07" db="EMBL/GenBank/DDBJ databases">
        <title>Whole-genome of two Shewanella species isolated from a digestive organ of sea cucumber Apostichopus japonicus Selenka 1867.</title>
        <authorList>
            <person name="Hong H.-H."/>
            <person name="Choi H."/>
            <person name="Cheon S."/>
            <person name="Oh J.-S."/>
            <person name="Lee H.-G."/>
            <person name="Park C."/>
        </authorList>
    </citation>
    <scope>NUCLEOTIDE SEQUENCE [LARGE SCALE GENOMIC DNA]</scope>
    <source>
        <strain evidence="5 6">CSB03KR</strain>
    </source>
</reference>
<feature type="region of interest" description="Disordered" evidence="2">
    <location>
        <begin position="138"/>
        <end position="181"/>
    </location>
</feature>
<dbReference type="RefSeq" id="WP_028762713.1">
    <property type="nucleotide sequence ID" value="NZ_BPEU01000007.1"/>
</dbReference>
<proteinExistence type="predicted"/>
<evidence type="ECO:0000313" key="6">
    <source>
        <dbReference type="Proteomes" id="UP000095230"/>
    </source>
</evidence>
<name>A0A1E5IRM7_SHECO</name>
<sequence length="181" mass="19199">MIIAMPMSRGKLASHFTKAQRIGFFNEYHQLITSFDNPALAGGCSAKKAMLQLIVQQKTDIVIVQHIGERMLGKLLDAQISVSKGDHSESIEALLTTATDLNRRLVDASQGRSSLNHEKKGGCCSSSGGCASSEASSDGCAGGCGCSNKADESSSRMLDKQHQSTVLADKPVSYSGFRTAN</sequence>
<keyword evidence="7" id="KW-1185">Reference proteome</keyword>
<dbReference type="InterPro" id="IPR003731">
    <property type="entry name" value="Di-Nase_FeMo-co_biosynth"/>
</dbReference>
<feature type="domain" description="Dinitrogenase iron-molybdenum cofactor biosynthesis" evidence="3">
    <location>
        <begin position="10"/>
        <end position="96"/>
    </location>
</feature>
<evidence type="ECO:0000259" key="3">
    <source>
        <dbReference type="Pfam" id="PF02579"/>
    </source>
</evidence>
<comment type="caution">
    <text evidence="5">The sequence shown here is derived from an EMBL/GenBank/DDBJ whole genome shotgun (WGS) entry which is preliminary data.</text>
</comment>
<organism evidence="5 6">
    <name type="scientific">Shewanella colwelliana</name>
    <name type="common">Alteromonas colwelliana</name>
    <dbReference type="NCBI Taxonomy" id="23"/>
    <lineage>
        <taxon>Bacteria</taxon>
        <taxon>Pseudomonadati</taxon>
        <taxon>Pseudomonadota</taxon>
        <taxon>Gammaproteobacteria</taxon>
        <taxon>Alteromonadales</taxon>
        <taxon>Shewanellaceae</taxon>
        <taxon>Shewanella</taxon>
    </lineage>
</organism>
<dbReference type="SUPFAM" id="SSF53146">
    <property type="entry name" value="Nitrogenase accessory factor-like"/>
    <property type="match status" value="1"/>
</dbReference>
<dbReference type="EMBL" id="BPEU01000007">
    <property type="protein sequence ID" value="GIU38531.1"/>
    <property type="molecule type" value="Genomic_DNA"/>
</dbReference>
<dbReference type="STRING" id="23.BEL05_12995"/>
<reference evidence="4 7" key="2">
    <citation type="submission" date="2021-05" db="EMBL/GenBank/DDBJ databases">
        <title>Molecular characterization for Shewanella algae harboring chromosomal blaOXA-55-like strains isolated from clinical and environment sample.</title>
        <authorList>
            <person name="Ohama Y."/>
            <person name="Aoki K."/>
            <person name="Harada S."/>
            <person name="Moriya K."/>
            <person name="Ishii Y."/>
            <person name="Tateda K."/>
        </authorList>
    </citation>
    <scope>NUCLEOTIDE SEQUENCE [LARGE SCALE GENOMIC DNA]</scope>
    <source>
        <strain evidence="4 7">MBTL60-118</strain>
    </source>
</reference>
<dbReference type="Pfam" id="PF02579">
    <property type="entry name" value="Nitro_FeMo-Co"/>
    <property type="match status" value="1"/>
</dbReference>
<gene>
    <name evidence="5" type="ORF">BEL05_12995</name>
    <name evidence="4" type="ORF">TUM3794_11100</name>
</gene>
<dbReference type="Proteomes" id="UP000095230">
    <property type="component" value="Unassembled WGS sequence"/>
</dbReference>
<dbReference type="EMBL" id="MCBT01000043">
    <property type="protein sequence ID" value="OEG73184.1"/>
    <property type="molecule type" value="Genomic_DNA"/>
</dbReference>
<feature type="compositionally biased region" description="Basic and acidic residues" evidence="2">
    <location>
        <begin position="149"/>
        <end position="162"/>
    </location>
</feature>
<protein>
    <submittedName>
        <fullName evidence="5">Dinitrogenase iron-molybdenum cofactor biosynthesis protein</fullName>
    </submittedName>
</protein>
<evidence type="ECO:0000313" key="5">
    <source>
        <dbReference type="EMBL" id="OEG73184.1"/>
    </source>
</evidence>
<dbReference type="OrthoDB" id="6215304at2"/>
<dbReference type="Proteomes" id="UP000773469">
    <property type="component" value="Unassembled WGS sequence"/>
</dbReference>
<evidence type="ECO:0000313" key="4">
    <source>
        <dbReference type="EMBL" id="GIU38531.1"/>
    </source>
</evidence>
<dbReference type="Gene3D" id="3.30.420.130">
    <property type="entry name" value="Dinitrogenase iron-molybdenum cofactor biosynthesis domain"/>
    <property type="match status" value="1"/>
</dbReference>
<evidence type="ECO:0000313" key="7">
    <source>
        <dbReference type="Proteomes" id="UP000773469"/>
    </source>
</evidence>
<dbReference type="AlphaFoldDB" id="A0A1E5IRM7"/>
<evidence type="ECO:0000256" key="2">
    <source>
        <dbReference type="SAM" id="MobiDB-lite"/>
    </source>
</evidence>
<accession>A0A1E5IRM7</accession>
<dbReference type="InterPro" id="IPR036105">
    <property type="entry name" value="DiNase_FeMo-co_biosyn_sf"/>
</dbReference>
<keyword evidence="1" id="KW-0535">Nitrogen fixation</keyword>